<dbReference type="Pfam" id="PF00106">
    <property type="entry name" value="adh_short"/>
    <property type="match status" value="1"/>
</dbReference>
<dbReference type="EMBL" id="JBHSTQ010000007">
    <property type="protein sequence ID" value="MFC6386686.1"/>
    <property type="molecule type" value="Genomic_DNA"/>
</dbReference>
<dbReference type="EC" id="1.-.-.-" evidence="4"/>
<evidence type="ECO:0000256" key="2">
    <source>
        <dbReference type="ARBA" id="ARBA00023002"/>
    </source>
</evidence>
<protein>
    <submittedName>
        <fullName evidence="4">SDR family NAD(P)-dependent oxidoreductase</fullName>
        <ecNumber evidence="4">1.-.-.-</ecNumber>
    </submittedName>
</protein>
<keyword evidence="5" id="KW-1185">Reference proteome</keyword>
<dbReference type="PRINTS" id="PR00080">
    <property type="entry name" value="SDRFAMILY"/>
</dbReference>
<evidence type="ECO:0000313" key="4">
    <source>
        <dbReference type="EMBL" id="MFC6386686.1"/>
    </source>
</evidence>
<name>A0ABW1WDM2_9BACL</name>
<dbReference type="Gene3D" id="3.40.50.720">
    <property type="entry name" value="NAD(P)-binding Rossmann-like Domain"/>
    <property type="match status" value="1"/>
</dbReference>
<dbReference type="PROSITE" id="PS00061">
    <property type="entry name" value="ADH_SHORT"/>
    <property type="match status" value="1"/>
</dbReference>
<dbReference type="InterPro" id="IPR020904">
    <property type="entry name" value="Sc_DH/Rdtase_CS"/>
</dbReference>
<accession>A0ABW1WDM2</accession>
<dbReference type="SUPFAM" id="SSF51735">
    <property type="entry name" value="NAD(P)-binding Rossmann-fold domains"/>
    <property type="match status" value="1"/>
</dbReference>
<dbReference type="PRINTS" id="PR00081">
    <property type="entry name" value="GDHRDH"/>
</dbReference>
<gene>
    <name evidence="4" type="ORF">ACFP7A_08730</name>
</gene>
<proteinExistence type="inferred from homology"/>
<dbReference type="GO" id="GO:0016491">
    <property type="term" value="F:oxidoreductase activity"/>
    <property type="evidence" value="ECO:0007669"/>
    <property type="project" value="UniProtKB-KW"/>
</dbReference>
<dbReference type="PANTHER" id="PTHR44196">
    <property type="entry name" value="DEHYDROGENASE/REDUCTASE SDR FAMILY MEMBER 7B"/>
    <property type="match status" value="1"/>
</dbReference>
<evidence type="ECO:0000256" key="1">
    <source>
        <dbReference type="ARBA" id="ARBA00006484"/>
    </source>
</evidence>
<dbReference type="PANTHER" id="PTHR44196:SF1">
    <property type="entry name" value="DEHYDROGENASE_REDUCTASE SDR FAMILY MEMBER 7B"/>
    <property type="match status" value="1"/>
</dbReference>
<reference evidence="5" key="1">
    <citation type="journal article" date="2019" name="Int. J. Syst. Evol. Microbiol.">
        <title>The Global Catalogue of Microorganisms (GCM) 10K type strain sequencing project: providing services to taxonomists for standard genome sequencing and annotation.</title>
        <authorList>
            <consortium name="The Broad Institute Genomics Platform"/>
            <consortium name="The Broad Institute Genome Sequencing Center for Infectious Disease"/>
            <person name="Wu L."/>
            <person name="Ma J."/>
        </authorList>
    </citation>
    <scope>NUCLEOTIDE SEQUENCE [LARGE SCALE GENOMIC DNA]</scope>
    <source>
        <strain evidence="5">CCUG 42001</strain>
    </source>
</reference>
<comment type="similarity">
    <text evidence="1 3">Belongs to the short-chain dehydrogenases/reductases (SDR) family.</text>
</comment>
<keyword evidence="2 4" id="KW-0560">Oxidoreductase</keyword>
<evidence type="ECO:0000256" key="3">
    <source>
        <dbReference type="RuleBase" id="RU000363"/>
    </source>
</evidence>
<dbReference type="Proteomes" id="UP001596267">
    <property type="component" value="Unassembled WGS sequence"/>
</dbReference>
<dbReference type="InterPro" id="IPR002347">
    <property type="entry name" value="SDR_fam"/>
</dbReference>
<dbReference type="RefSeq" id="WP_253076967.1">
    <property type="nucleotide sequence ID" value="NZ_JAMXWN010000013.1"/>
</dbReference>
<evidence type="ECO:0000313" key="5">
    <source>
        <dbReference type="Proteomes" id="UP001596267"/>
    </source>
</evidence>
<comment type="caution">
    <text evidence="4">The sequence shown here is derived from an EMBL/GenBank/DDBJ whole genome shotgun (WGS) entry which is preliminary data.</text>
</comment>
<sequence length="260" mass="28712">MLKNRVVVITGASSGLGSELALLFAQKGAIVVLLARNEKRLTEIKQQINSEGGRAFSMTLDITKSEAVSDVFRKIEDQFGIIDICINCAGYGQFQRFTEMTDQSIEHMFKVNVLGLIACSKAALPLLLKGERKQLVNIASMAGKVTTPKSIVYGATKHAVIGFSDGLRMELENEGLRVLVVNPGPIRTPFLNIADPSGHYVESAGRFLLEPHHVAERVFNAIERNKRELNLPWYMAIGAKLFQITPGIFVKFFGAFLKMK</sequence>
<organism evidence="4 5">
    <name type="scientific">Sporolactobacillus kofuensis</name>
    <dbReference type="NCBI Taxonomy" id="269672"/>
    <lineage>
        <taxon>Bacteria</taxon>
        <taxon>Bacillati</taxon>
        <taxon>Bacillota</taxon>
        <taxon>Bacilli</taxon>
        <taxon>Bacillales</taxon>
        <taxon>Sporolactobacillaceae</taxon>
        <taxon>Sporolactobacillus</taxon>
    </lineage>
</organism>
<dbReference type="InterPro" id="IPR036291">
    <property type="entry name" value="NAD(P)-bd_dom_sf"/>
</dbReference>